<evidence type="ECO:0000313" key="3">
    <source>
        <dbReference type="Proteomes" id="UP001497623"/>
    </source>
</evidence>
<keyword evidence="3" id="KW-1185">Reference proteome</keyword>
<dbReference type="Gene3D" id="1.20.1280.50">
    <property type="match status" value="1"/>
</dbReference>
<protein>
    <recommendedName>
        <fullName evidence="1">F-box domain-containing protein</fullName>
    </recommendedName>
</protein>
<dbReference type="CDD" id="cd09917">
    <property type="entry name" value="F-box_SF"/>
    <property type="match status" value="1"/>
</dbReference>
<gene>
    <name evidence="2" type="ORF">MNOR_LOCUS2483</name>
</gene>
<name>A0AAV2PNV2_MEGNR</name>
<proteinExistence type="predicted"/>
<dbReference type="EMBL" id="CAXKWB010000766">
    <property type="protein sequence ID" value="CAL4062184.1"/>
    <property type="molecule type" value="Genomic_DNA"/>
</dbReference>
<dbReference type="InterPro" id="IPR001810">
    <property type="entry name" value="F-box_dom"/>
</dbReference>
<reference evidence="2 3" key="1">
    <citation type="submission" date="2024-05" db="EMBL/GenBank/DDBJ databases">
        <authorList>
            <person name="Wallberg A."/>
        </authorList>
    </citation>
    <scope>NUCLEOTIDE SEQUENCE [LARGE SCALE GENOMIC DNA]</scope>
</reference>
<feature type="domain" description="F-box" evidence="1">
    <location>
        <begin position="1"/>
        <end position="46"/>
    </location>
</feature>
<dbReference type="SUPFAM" id="SSF81383">
    <property type="entry name" value="F-box domain"/>
    <property type="match status" value="1"/>
</dbReference>
<accession>A0AAV2PNV2</accession>
<dbReference type="PROSITE" id="PS50181">
    <property type="entry name" value="FBOX"/>
    <property type="match status" value="1"/>
</dbReference>
<dbReference type="SMART" id="SM00256">
    <property type="entry name" value="FBOX"/>
    <property type="match status" value="1"/>
</dbReference>
<sequence length="247" mass="29030">MRFTELPTEVILLVFERLNPWDLHALTGTCQRLRELAPDESYWKTFCKRDFSCKDQYDISYQQLYFNCVKNYYKADGEWIIGKNPNIAIYRLKKTSPRRVKLNITTERNNATYKHLLSKLKKSKVKRITVDIGPDVFCLRELKVEARALNEFMLILHNSTGNADTREKIIKLCKDIWPKPTRQLSFMALQIMGTEMSFEDCKDIVDDIWEEKIHLTALYIKSCELTELEIMQLTGILSPKKCTLKCD</sequence>
<organism evidence="2 3">
    <name type="scientific">Meganyctiphanes norvegica</name>
    <name type="common">Northern krill</name>
    <name type="synonym">Thysanopoda norvegica</name>
    <dbReference type="NCBI Taxonomy" id="48144"/>
    <lineage>
        <taxon>Eukaryota</taxon>
        <taxon>Metazoa</taxon>
        <taxon>Ecdysozoa</taxon>
        <taxon>Arthropoda</taxon>
        <taxon>Crustacea</taxon>
        <taxon>Multicrustacea</taxon>
        <taxon>Malacostraca</taxon>
        <taxon>Eumalacostraca</taxon>
        <taxon>Eucarida</taxon>
        <taxon>Euphausiacea</taxon>
        <taxon>Euphausiidae</taxon>
        <taxon>Meganyctiphanes</taxon>
    </lineage>
</organism>
<dbReference type="InterPro" id="IPR036047">
    <property type="entry name" value="F-box-like_dom_sf"/>
</dbReference>
<evidence type="ECO:0000313" key="2">
    <source>
        <dbReference type="EMBL" id="CAL4062184.1"/>
    </source>
</evidence>
<dbReference type="AlphaFoldDB" id="A0AAV2PNV2"/>
<dbReference type="Proteomes" id="UP001497623">
    <property type="component" value="Unassembled WGS sequence"/>
</dbReference>
<dbReference type="Pfam" id="PF12937">
    <property type="entry name" value="F-box-like"/>
    <property type="match status" value="1"/>
</dbReference>
<evidence type="ECO:0000259" key="1">
    <source>
        <dbReference type="PROSITE" id="PS50181"/>
    </source>
</evidence>
<comment type="caution">
    <text evidence="2">The sequence shown here is derived from an EMBL/GenBank/DDBJ whole genome shotgun (WGS) entry which is preliminary data.</text>
</comment>